<dbReference type="GO" id="GO:0006508">
    <property type="term" value="P:proteolysis"/>
    <property type="evidence" value="ECO:0007669"/>
    <property type="project" value="UniProtKB-KW"/>
</dbReference>
<evidence type="ECO:0000259" key="8">
    <source>
        <dbReference type="PROSITE" id="PS50203"/>
    </source>
</evidence>
<evidence type="ECO:0000256" key="2">
    <source>
        <dbReference type="ARBA" id="ARBA00022670"/>
    </source>
</evidence>
<keyword evidence="4" id="KW-0788">Thiol protease</keyword>
<dbReference type="Pfam" id="PF00168">
    <property type="entry name" value="C2"/>
    <property type="match status" value="1"/>
</dbReference>
<comment type="caution">
    <text evidence="9">The sequence shown here is derived from an EMBL/GenBank/DDBJ whole genome shotgun (WGS) entry which is preliminary data.</text>
</comment>
<dbReference type="PANTHER" id="PTHR10183">
    <property type="entry name" value="CALPAIN"/>
    <property type="match status" value="1"/>
</dbReference>
<dbReference type="Gene3D" id="2.60.40.150">
    <property type="entry name" value="C2 domain"/>
    <property type="match status" value="1"/>
</dbReference>
<gene>
    <name evidence="9" type="ORF">ONE63_011057</name>
</gene>
<keyword evidence="3" id="KW-0378">Hydrolase</keyword>
<accession>A0AAV7XHU4</accession>
<evidence type="ECO:0000256" key="5">
    <source>
        <dbReference type="PIRSR" id="PIRSR622684-1"/>
    </source>
</evidence>
<dbReference type="GO" id="GO:0004198">
    <property type="term" value="F:calcium-dependent cysteine-type endopeptidase activity"/>
    <property type="evidence" value="ECO:0007669"/>
    <property type="project" value="InterPro"/>
</dbReference>
<comment type="caution">
    <text evidence="6">Lacks conserved residue(s) required for the propagation of feature annotation.</text>
</comment>
<keyword evidence="2" id="KW-0645">Protease</keyword>
<dbReference type="PRINTS" id="PR00704">
    <property type="entry name" value="CALPAIN"/>
</dbReference>
<keyword evidence="10" id="KW-1185">Reference proteome</keyword>
<evidence type="ECO:0000256" key="3">
    <source>
        <dbReference type="ARBA" id="ARBA00022801"/>
    </source>
</evidence>
<sequence>MSSNSRSRFGMPWCNMNVGLRDVHFKNQDIPHLRSELLLSGELFEDPCFPADQSSLGEVVVENVVWKRPKDLCSSPQLFATAPTQSGVKAGKMSSPWVVSAISVLGGMRELFYMVMPDSHMQEWRDDPSYEYLGLFYFCFWHFGTWTFVTIDDRLPTIDGELIFTQSTDQGEFWIPLLEKAYAKLHGSYQKLDFGHVTNALVDFSGGVAETYELNFDDDDPNAQLNNLMENISHELSSHSIICLKINQRHIEEESDRNELGLTRGTVYQINGAKYVSLGETKLQSIFSNRNRIGMVRLRGTPPELPVPGGSPASHKSAVSSSYAYSGPMLARLLSRNPKWAQVKESEQQHMGLTFDHSGEFWMPLDDLIAFNEVMVVHFYTKNAFALRLRWKEASVLGRWTTGAKGTSADRAGGCLEFHDTFLRNPQFAFDIPKNEEDVVIQLLQWTGADKTKLICNEQLPILIGFCIIKVEENRCYRLGQQWEFSPTVVTIQPLRKRQLYYCGTLARGRYIIVPHTYKPGELAGFMLRTFAKVNIQLRELKQSTPVQLWPKFIFKYPSLTTVIVVGGLNNLSCTKGTNLWIQLKCEGKSAKTSKSEDSSHPKWNSAFVFYRARPEKAISVRLYSQKWQCFHTLLGQAELPAVVNRSISPLEVTLRDKDGEPTSTILTLKVLTIDSILCV</sequence>
<evidence type="ECO:0000256" key="6">
    <source>
        <dbReference type="PROSITE-ProRule" id="PRU00239"/>
    </source>
</evidence>
<dbReference type="Gene3D" id="2.60.120.380">
    <property type="match status" value="1"/>
</dbReference>
<dbReference type="InterPro" id="IPR022683">
    <property type="entry name" value="Calpain_III"/>
</dbReference>
<evidence type="ECO:0000256" key="4">
    <source>
        <dbReference type="ARBA" id="ARBA00022807"/>
    </source>
</evidence>
<dbReference type="InterPro" id="IPR022682">
    <property type="entry name" value="Calpain_domain_III"/>
</dbReference>
<dbReference type="EMBL" id="JAPTSV010000009">
    <property type="protein sequence ID" value="KAJ1524571.1"/>
    <property type="molecule type" value="Genomic_DNA"/>
</dbReference>
<evidence type="ECO:0000259" key="7">
    <source>
        <dbReference type="PROSITE" id="PS50004"/>
    </source>
</evidence>
<organism evidence="9 10">
    <name type="scientific">Megalurothrips usitatus</name>
    <name type="common">bean blossom thrips</name>
    <dbReference type="NCBI Taxonomy" id="439358"/>
    <lineage>
        <taxon>Eukaryota</taxon>
        <taxon>Metazoa</taxon>
        <taxon>Ecdysozoa</taxon>
        <taxon>Arthropoda</taxon>
        <taxon>Hexapoda</taxon>
        <taxon>Insecta</taxon>
        <taxon>Pterygota</taxon>
        <taxon>Neoptera</taxon>
        <taxon>Paraneoptera</taxon>
        <taxon>Thysanoptera</taxon>
        <taxon>Terebrantia</taxon>
        <taxon>Thripoidea</taxon>
        <taxon>Thripidae</taxon>
        <taxon>Megalurothrips</taxon>
    </lineage>
</organism>
<dbReference type="InterPro" id="IPR036213">
    <property type="entry name" value="Calpain_III_sf"/>
</dbReference>
<reference evidence="9" key="1">
    <citation type="submission" date="2022-12" db="EMBL/GenBank/DDBJ databases">
        <title>Chromosome-level genome assembly of the bean flower thrips Megalurothrips usitatus.</title>
        <authorList>
            <person name="Ma L."/>
            <person name="Liu Q."/>
            <person name="Li H."/>
            <person name="Cai W."/>
        </authorList>
    </citation>
    <scope>NUCLEOTIDE SEQUENCE</scope>
    <source>
        <strain evidence="9">Cailab_2022a</strain>
    </source>
</reference>
<dbReference type="PROSITE" id="PS50004">
    <property type="entry name" value="C2"/>
    <property type="match status" value="1"/>
</dbReference>
<dbReference type="CDD" id="cd00044">
    <property type="entry name" value="CysPc"/>
    <property type="match status" value="1"/>
</dbReference>
<dbReference type="Pfam" id="PF01067">
    <property type="entry name" value="Calpain_III"/>
    <property type="match status" value="1"/>
</dbReference>
<dbReference type="InterPro" id="IPR022684">
    <property type="entry name" value="Calpain_cysteine_protease"/>
</dbReference>
<evidence type="ECO:0008006" key="11">
    <source>
        <dbReference type="Google" id="ProtNLM"/>
    </source>
</evidence>
<protein>
    <recommendedName>
        <fullName evidence="11">Calpain-5-like</fullName>
    </recommendedName>
</protein>
<dbReference type="SUPFAM" id="SSF54001">
    <property type="entry name" value="Cysteine proteinases"/>
    <property type="match status" value="1"/>
</dbReference>
<dbReference type="InterPro" id="IPR000008">
    <property type="entry name" value="C2_dom"/>
</dbReference>
<dbReference type="InterPro" id="IPR001300">
    <property type="entry name" value="Peptidase_C2_calpain_cat"/>
</dbReference>
<evidence type="ECO:0000313" key="10">
    <source>
        <dbReference type="Proteomes" id="UP001075354"/>
    </source>
</evidence>
<dbReference type="PANTHER" id="PTHR10183:SF379">
    <property type="entry name" value="CALPAIN-5"/>
    <property type="match status" value="1"/>
</dbReference>
<name>A0AAV7XHU4_9NEOP</name>
<dbReference type="Gene3D" id="3.90.70.10">
    <property type="entry name" value="Cysteine proteinases"/>
    <property type="match status" value="1"/>
</dbReference>
<feature type="domain" description="C2" evidence="7">
    <location>
        <begin position="541"/>
        <end position="655"/>
    </location>
</feature>
<dbReference type="Proteomes" id="UP001075354">
    <property type="component" value="Chromosome 9"/>
</dbReference>
<dbReference type="SUPFAM" id="SSF49758">
    <property type="entry name" value="Calpain large subunit, middle domain (domain III)"/>
    <property type="match status" value="1"/>
</dbReference>
<dbReference type="GO" id="GO:0005737">
    <property type="term" value="C:cytoplasm"/>
    <property type="evidence" value="ECO:0007669"/>
    <property type="project" value="TreeGrafter"/>
</dbReference>
<dbReference type="Pfam" id="PF00648">
    <property type="entry name" value="Peptidase_C2"/>
    <property type="match status" value="1"/>
</dbReference>
<evidence type="ECO:0000313" key="9">
    <source>
        <dbReference type="EMBL" id="KAJ1524571.1"/>
    </source>
</evidence>
<dbReference type="InterPro" id="IPR035892">
    <property type="entry name" value="C2_domain_sf"/>
</dbReference>
<dbReference type="AlphaFoldDB" id="A0AAV7XHU4"/>
<dbReference type="SMART" id="SM00720">
    <property type="entry name" value="calpain_III"/>
    <property type="match status" value="1"/>
</dbReference>
<feature type="active site" evidence="5">
    <location>
        <position position="291"/>
    </location>
</feature>
<comment type="similarity">
    <text evidence="1">Belongs to the peptidase C2 family.</text>
</comment>
<proteinExistence type="inferred from homology"/>
<dbReference type="PROSITE" id="PS50203">
    <property type="entry name" value="CALPAIN_CAT"/>
    <property type="match status" value="1"/>
</dbReference>
<dbReference type="SMART" id="SM00230">
    <property type="entry name" value="CysPc"/>
    <property type="match status" value="1"/>
</dbReference>
<feature type="domain" description="Calpain catalytic" evidence="8">
    <location>
        <begin position="43"/>
        <end position="381"/>
    </location>
</feature>
<dbReference type="InterPro" id="IPR038765">
    <property type="entry name" value="Papain-like_cys_pep_sf"/>
</dbReference>
<dbReference type="SUPFAM" id="SSF49562">
    <property type="entry name" value="C2 domain (Calcium/lipid-binding domain, CaLB)"/>
    <property type="match status" value="1"/>
</dbReference>
<evidence type="ECO:0000256" key="1">
    <source>
        <dbReference type="ARBA" id="ARBA00007623"/>
    </source>
</evidence>